<reference evidence="2 3" key="1">
    <citation type="submission" date="2019-07" db="EMBL/GenBank/DDBJ databases">
        <title>Allobacillus sp. nov. SKP isolated from shrimp paste of Euphausiacea.</title>
        <authorList>
            <person name="Kanchanasin P."/>
            <person name="Tanasupawat S."/>
            <person name="Shi W."/>
            <person name="Wu L."/>
            <person name="Ma J."/>
        </authorList>
    </citation>
    <scope>NUCLEOTIDE SEQUENCE [LARGE SCALE GENOMIC DNA]</scope>
    <source>
        <strain evidence="2 3">SKP4-8</strain>
    </source>
</reference>
<evidence type="ECO:0000256" key="1">
    <source>
        <dbReference type="SAM" id="MobiDB-lite"/>
    </source>
</evidence>
<accession>A0A556PQ62</accession>
<dbReference type="EMBL" id="VMHE01000004">
    <property type="protein sequence ID" value="TSJ66537.1"/>
    <property type="molecule type" value="Genomic_DNA"/>
</dbReference>
<comment type="caution">
    <text evidence="2">The sequence shown here is derived from an EMBL/GenBank/DDBJ whole genome shotgun (WGS) entry which is preliminary data.</text>
</comment>
<keyword evidence="3" id="KW-1185">Reference proteome</keyword>
<organism evidence="2 3">
    <name type="scientific">Allobacillus salarius</name>
    <dbReference type="NCBI Taxonomy" id="1955272"/>
    <lineage>
        <taxon>Bacteria</taxon>
        <taxon>Bacillati</taxon>
        <taxon>Bacillota</taxon>
        <taxon>Bacilli</taxon>
        <taxon>Bacillales</taxon>
        <taxon>Bacillaceae</taxon>
        <taxon>Allobacillus</taxon>
    </lineage>
</organism>
<name>A0A556PQ62_9BACI</name>
<feature type="region of interest" description="Disordered" evidence="1">
    <location>
        <begin position="284"/>
        <end position="303"/>
    </location>
</feature>
<sequence length="303" mass="36265">MGQLIKLQDHISRYETDMFHYPGQFIRLKNDRYNRLKEQWQEQLTEESVVDEVESTENKSFFRKFRVQKEEPEEQKPTVELPETEEELKQWYLDQLMDFQLRWASGTIKEISYPDASLRENEQLKYLLQRFPDSYLLMYQPLFLIKKALIEGGILLITPLEIVCISFLEAEDSSVIYEPIDERRWLKKTEEREQTILNPMLQLNRIEKTVKSLLDYHDIQFPVKKTLITKNASIHSLQAHLNTDFIDKHVYDQWFTKHRSGRTPLKYQQLKVAEALLSHTQTTSFNRPEWDEADNDFMQQPGD</sequence>
<evidence type="ECO:0000313" key="3">
    <source>
        <dbReference type="Proteomes" id="UP000316425"/>
    </source>
</evidence>
<dbReference type="OrthoDB" id="2433183at2"/>
<gene>
    <name evidence="2" type="ORF">FPQ13_04570</name>
</gene>
<dbReference type="Proteomes" id="UP000316425">
    <property type="component" value="Unassembled WGS sequence"/>
</dbReference>
<evidence type="ECO:0000313" key="2">
    <source>
        <dbReference type="EMBL" id="TSJ66537.1"/>
    </source>
</evidence>
<proteinExistence type="predicted"/>
<dbReference type="RefSeq" id="WP_144088144.1">
    <property type="nucleotide sequence ID" value="NZ_VMHE01000004.1"/>
</dbReference>
<protein>
    <submittedName>
        <fullName evidence="2">NERD domain-containing protein</fullName>
    </submittedName>
</protein>
<dbReference type="AlphaFoldDB" id="A0A556PQ62"/>